<dbReference type="EMBL" id="JASAOK010000012">
    <property type="protein sequence ID" value="KAK6224608.1"/>
    <property type="molecule type" value="Genomic_DNA"/>
</dbReference>
<name>A0AAV9TMN2_9PEZI</name>
<comment type="caution">
    <text evidence="2">The sequence shown here is derived from an EMBL/GenBank/DDBJ whole genome shotgun (WGS) entry which is preliminary data.</text>
</comment>
<keyword evidence="3" id="KW-1185">Reference proteome</keyword>
<gene>
    <name evidence="2" type="ORF">QIS74_02935</name>
</gene>
<feature type="region of interest" description="Disordered" evidence="1">
    <location>
        <begin position="181"/>
        <end position="200"/>
    </location>
</feature>
<accession>A0AAV9TMN2</accession>
<dbReference type="Proteomes" id="UP001327957">
    <property type="component" value="Unassembled WGS sequence"/>
</dbReference>
<proteinExistence type="predicted"/>
<dbReference type="AlphaFoldDB" id="A0AAV9TMN2"/>
<evidence type="ECO:0000313" key="2">
    <source>
        <dbReference type="EMBL" id="KAK6224608.1"/>
    </source>
</evidence>
<sequence length="200" mass="21374">MAQVGKLKSEGFNDKGFGTVIINMGVDWHHPVQGECLGPRFLTEYNKDFTANGHLPLFRTPRFGSSQSPTDGFVDSYSNWGPTFGGELRSQFGAPVGNVLPTDLLFKDGYTVKLGDVLVDPDDGGCHHCAGVQCTFTILVVPAVIQSGQLGLSTVSLVSARQDDSGRDPLSPSIHRKAILRRDARGGGSTWSRGPSRAAA</sequence>
<evidence type="ECO:0000313" key="3">
    <source>
        <dbReference type="Proteomes" id="UP001327957"/>
    </source>
</evidence>
<protein>
    <submittedName>
        <fullName evidence="2">Uncharacterized protein</fullName>
    </submittedName>
</protein>
<reference evidence="2 3" key="1">
    <citation type="submission" date="2023-04" db="EMBL/GenBank/DDBJ databases">
        <title>Colletotrichum tabacum stain YC1 causing leaf anthracnose on Nicotiana tabacum(L.) cv.</title>
        <authorList>
            <person name="Ji Z."/>
            <person name="Wang M."/>
            <person name="Zhang J."/>
            <person name="Wang N."/>
            <person name="Zhou Z."/>
        </authorList>
    </citation>
    <scope>NUCLEOTIDE SEQUENCE [LARGE SCALE GENOMIC DNA]</scope>
    <source>
        <strain evidence="2 3">YC1</strain>
    </source>
</reference>
<evidence type="ECO:0000256" key="1">
    <source>
        <dbReference type="SAM" id="MobiDB-lite"/>
    </source>
</evidence>
<organism evidence="2 3">
    <name type="scientific">Colletotrichum tabaci</name>
    <dbReference type="NCBI Taxonomy" id="1209068"/>
    <lineage>
        <taxon>Eukaryota</taxon>
        <taxon>Fungi</taxon>
        <taxon>Dikarya</taxon>
        <taxon>Ascomycota</taxon>
        <taxon>Pezizomycotina</taxon>
        <taxon>Sordariomycetes</taxon>
        <taxon>Hypocreomycetidae</taxon>
        <taxon>Glomerellales</taxon>
        <taxon>Glomerellaceae</taxon>
        <taxon>Colletotrichum</taxon>
        <taxon>Colletotrichum destructivum species complex</taxon>
    </lineage>
</organism>